<dbReference type="Pfam" id="PF01610">
    <property type="entry name" value="DDE_Tnp_ISL3"/>
    <property type="match status" value="1"/>
</dbReference>
<organism evidence="2 3">
    <name type="scientific">Acetivibrio thermocellus AD2</name>
    <dbReference type="NCBI Taxonomy" id="1138384"/>
    <lineage>
        <taxon>Bacteria</taxon>
        <taxon>Bacillati</taxon>
        <taxon>Bacillota</taxon>
        <taxon>Clostridia</taxon>
        <taxon>Eubacteriales</taxon>
        <taxon>Oscillospiraceae</taxon>
        <taxon>Acetivibrio</taxon>
    </lineage>
</organism>
<evidence type="ECO:0000313" key="2">
    <source>
        <dbReference type="EMBL" id="PFH01886.1"/>
    </source>
</evidence>
<evidence type="ECO:0000313" key="3">
    <source>
        <dbReference type="Proteomes" id="UP000223596"/>
    </source>
</evidence>
<proteinExistence type="predicted"/>
<dbReference type="PANTHER" id="PTHR33498:SF1">
    <property type="entry name" value="TRANSPOSASE FOR INSERTION SEQUENCE ELEMENT IS1557"/>
    <property type="match status" value="1"/>
</dbReference>
<protein>
    <submittedName>
        <fullName evidence="2">Transposase</fullName>
    </submittedName>
</protein>
<feature type="domain" description="Transposase IS204/IS1001/IS1096/IS1165 DDE" evidence="1">
    <location>
        <begin position="8"/>
        <end position="79"/>
    </location>
</feature>
<accession>A0AB36TED1</accession>
<comment type="caution">
    <text evidence="2">The sequence shown here is derived from an EMBL/GenBank/DDBJ whole genome shotgun (WGS) entry which is preliminary data.</text>
</comment>
<dbReference type="EMBL" id="PDBW01000001">
    <property type="protein sequence ID" value="PFH01886.1"/>
    <property type="molecule type" value="Genomic_DNA"/>
</dbReference>
<gene>
    <name evidence="2" type="ORF">M972_11630</name>
</gene>
<sequence length="89" mass="10415">MLTDKNIDALDKWMEGAKNLNIPEINSFINGIERDMEAVRNAIKYEYSNGLVEGCINKLKVIKRIMYGRCSFETLKTKILRLEKMRLFN</sequence>
<dbReference type="RefSeq" id="WP_003521722.1">
    <property type="nucleotide sequence ID" value="NZ_CP013828.1"/>
</dbReference>
<evidence type="ECO:0000259" key="1">
    <source>
        <dbReference type="Pfam" id="PF01610"/>
    </source>
</evidence>
<dbReference type="AlphaFoldDB" id="A0AB36TED1"/>
<dbReference type="InterPro" id="IPR002560">
    <property type="entry name" value="Transposase_DDE"/>
</dbReference>
<dbReference type="Proteomes" id="UP000223596">
    <property type="component" value="Unassembled WGS sequence"/>
</dbReference>
<name>A0AB36TED1_ACETH</name>
<dbReference type="PANTHER" id="PTHR33498">
    <property type="entry name" value="TRANSPOSASE FOR INSERTION SEQUENCE ELEMENT IS1557"/>
    <property type="match status" value="1"/>
</dbReference>
<reference evidence="2 3" key="1">
    <citation type="submission" date="2017-09" db="EMBL/GenBank/DDBJ databases">
        <title>Evaluation of Pacific Biosciences Sequencing Technology to Finishing C. thermocellum Genome Sequences.</title>
        <authorList>
            <person name="Brown S."/>
        </authorList>
    </citation>
    <scope>NUCLEOTIDE SEQUENCE [LARGE SCALE GENOMIC DNA]</scope>
    <source>
        <strain evidence="2 3">AD2</strain>
    </source>
</reference>
<dbReference type="InterPro" id="IPR047951">
    <property type="entry name" value="Transpos_ISL3"/>
</dbReference>